<dbReference type="SMART" id="SM00729">
    <property type="entry name" value="Elp3"/>
    <property type="match status" value="1"/>
</dbReference>
<dbReference type="InterPro" id="IPR023404">
    <property type="entry name" value="rSAM_horseshoe"/>
</dbReference>
<keyword evidence="6" id="KW-0411">Iron-sulfur</keyword>
<keyword evidence="2" id="KW-0004">4Fe-4S</keyword>
<dbReference type="Pfam" id="PF04055">
    <property type="entry name" value="Radical_SAM"/>
    <property type="match status" value="1"/>
</dbReference>
<evidence type="ECO:0000256" key="2">
    <source>
        <dbReference type="ARBA" id="ARBA00022485"/>
    </source>
</evidence>
<dbReference type="InterPro" id="IPR007197">
    <property type="entry name" value="rSAM"/>
</dbReference>
<gene>
    <name evidence="8" type="ordered locus">Hore_11990</name>
</gene>
<dbReference type="SFLD" id="SFLDG01086">
    <property type="entry name" value="elongater_protein-like"/>
    <property type="match status" value="1"/>
</dbReference>
<dbReference type="SFLD" id="SFLDS00029">
    <property type="entry name" value="Radical_SAM"/>
    <property type="match status" value="1"/>
</dbReference>
<protein>
    <submittedName>
        <fullName evidence="8">Radical SAM protein, TIGR01212 family</fullName>
    </submittedName>
</protein>
<proteinExistence type="predicted"/>
<evidence type="ECO:0000256" key="5">
    <source>
        <dbReference type="ARBA" id="ARBA00023004"/>
    </source>
</evidence>
<dbReference type="InterPro" id="IPR032432">
    <property type="entry name" value="Radical_SAM_C"/>
</dbReference>
<dbReference type="PROSITE" id="PS51918">
    <property type="entry name" value="RADICAL_SAM"/>
    <property type="match status" value="1"/>
</dbReference>
<keyword evidence="4" id="KW-0479">Metal-binding</keyword>
<keyword evidence="3" id="KW-0949">S-adenosyl-L-methionine</keyword>
<reference evidence="8 9" key="1">
    <citation type="journal article" date="2009" name="PLoS ONE">
        <title>Genome analysis of the anaerobic thermohalophilic bacterium Halothermothrix orenii.</title>
        <authorList>
            <person name="Mavromatis K."/>
            <person name="Ivanova N."/>
            <person name="Anderson I."/>
            <person name="Lykidis A."/>
            <person name="Hooper S.D."/>
            <person name="Sun H."/>
            <person name="Kunin V."/>
            <person name="Lapidus A."/>
            <person name="Hugenholtz P."/>
            <person name="Patel B."/>
            <person name="Kyrpides N.C."/>
        </authorList>
    </citation>
    <scope>NUCLEOTIDE SEQUENCE [LARGE SCALE GENOMIC DNA]</scope>
    <source>
        <strain evidence="9">H 168 / OCM 544 / DSM 9562</strain>
    </source>
</reference>
<dbReference type="eggNOG" id="COG1242">
    <property type="taxonomic scope" value="Bacteria"/>
</dbReference>
<accession>B8CXD0</accession>
<dbReference type="KEGG" id="hor:Hore_11990"/>
<keyword evidence="5" id="KW-0408">Iron</keyword>
<dbReference type="InterPro" id="IPR058240">
    <property type="entry name" value="rSAM_sf"/>
</dbReference>
<dbReference type="PANTHER" id="PTHR11135:SF1">
    <property type="entry name" value="PROTEIN YHCC"/>
    <property type="match status" value="1"/>
</dbReference>
<dbReference type="EMBL" id="CP001098">
    <property type="protein sequence ID" value="ACL69949.1"/>
    <property type="molecule type" value="Genomic_DNA"/>
</dbReference>
<dbReference type="SUPFAM" id="SSF102114">
    <property type="entry name" value="Radical SAM enzymes"/>
    <property type="match status" value="1"/>
</dbReference>
<evidence type="ECO:0000256" key="4">
    <source>
        <dbReference type="ARBA" id="ARBA00022723"/>
    </source>
</evidence>
<dbReference type="Pfam" id="PF16199">
    <property type="entry name" value="Radical_SAM_C"/>
    <property type="match status" value="1"/>
</dbReference>
<name>B8CXD0_HALOH</name>
<dbReference type="InterPro" id="IPR005911">
    <property type="entry name" value="YhcC-like"/>
</dbReference>
<dbReference type="InterPro" id="IPR039661">
    <property type="entry name" value="ELP3"/>
</dbReference>
<sequence>MDIYYRYSKYLKEKYGVKTYKLPVNIPVSCPNRDGFLSEGGCSFCGEMGAGFENYPASMSVKEQLEKNKTYIGNKYGAEKFIAYFQNFSNTYLPVEKLLKYLEEATEVNDIAAIILSTRPDCINNVYLKKIKEKMEKKVPEINLGLELGLQTVNYHTLTRVNRGHTLGEVIDAILNAQKYNFEIGIHLILNLPGDNMVDVIENAKIISALKVDNVKLHALYIREGTEFAEKYKKGEFDIIPLEEYVERVITFLEYLDPQIAIQRLLGRAPEEKTLFANWDKSWWKIYNIIIEEMKKRKTYQGKKFEYLQGKALKKFIK</sequence>
<dbReference type="SFLD" id="SFLDG01091">
    <property type="entry name" value="uncharacterized_CHP01210-like"/>
    <property type="match status" value="1"/>
</dbReference>
<dbReference type="GO" id="GO:0003824">
    <property type="term" value="F:catalytic activity"/>
    <property type="evidence" value="ECO:0007669"/>
    <property type="project" value="InterPro"/>
</dbReference>
<dbReference type="GO" id="GO:0051539">
    <property type="term" value="F:4 iron, 4 sulfur cluster binding"/>
    <property type="evidence" value="ECO:0007669"/>
    <property type="project" value="UniProtKB-KW"/>
</dbReference>
<evidence type="ECO:0000313" key="9">
    <source>
        <dbReference type="Proteomes" id="UP000000719"/>
    </source>
</evidence>
<dbReference type="NCBIfam" id="TIGR01212">
    <property type="entry name" value="TIGR01212 family radical SAM protein"/>
    <property type="match status" value="1"/>
</dbReference>
<evidence type="ECO:0000256" key="3">
    <source>
        <dbReference type="ARBA" id="ARBA00022691"/>
    </source>
</evidence>
<dbReference type="RefSeq" id="WP_012636134.1">
    <property type="nucleotide sequence ID" value="NC_011899.1"/>
</dbReference>
<comment type="cofactor">
    <cofactor evidence="1">
        <name>[4Fe-4S] cluster</name>
        <dbReference type="ChEBI" id="CHEBI:49883"/>
    </cofactor>
</comment>
<evidence type="ECO:0000313" key="8">
    <source>
        <dbReference type="EMBL" id="ACL69949.1"/>
    </source>
</evidence>
<dbReference type="HOGENOM" id="CLU_060920_0_0_9"/>
<dbReference type="InterPro" id="IPR006638">
    <property type="entry name" value="Elp3/MiaA/NifB-like_rSAM"/>
</dbReference>
<evidence type="ECO:0000256" key="6">
    <source>
        <dbReference type="ARBA" id="ARBA00023014"/>
    </source>
</evidence>
<organism evidence="8 9">
    <name type="scientific">Halothermothrix orenii (strain H 168 / OCM 544 / DSM 9562)</name>
    <dbReference type="NCBI Taxonomy" id="373903"/>
    <lineage>
        <taxon>Bacteria</taxon>
        <taxon>Bacillati</taxon>
        <taxon>Bacillota</taxon>
        <taxon>Clostridia</taxon>
        <taxon>Halanaerobiales</taxon>
        <taxon>Halothermotrichaceae</taxon>
        <taxon>Halothermothrix</taxon>
    </lineage>
</organism>
<dbReference type="AlphaFoldDB" id="B8CXD0"/>
<evidence type="ECO:0000256" key="1">
    <source>
        <dbReference type="ARBA" id="ARBA00001966"/>
    </source>
</evidence>
<dbReference type="PANTHER" id="PTHR11135">
    <property type="entry name" value="HISTONE ACETYLTRANSFERASE-RELATED"/>
    <property type="match status" value="1"/>
</dbReference>
<dbReference type="OrthoDB" id="9801689at2"/>
<dbReference type="GO" id="GO:0046872">
    <property type="term" value="F:metal ion binding"/>
    <property type="evidence" value="ECO:0007669"/>
    <property type="project" value="UniProtKB-KW"/>
</dbReference>
<keyword evidence="9" id="KW-1185">Reference proteome</keyword>
<evidence type="ECO:0000259" key="7">
    <source>
        <dbReference type="PROSITE" id="PS51918"/>
    </source>
</evidence>
<feature type="domain" description="Radical SAM core" evidence="7">
    <location>
        <begin position="14"/>
        <end position="265"/>
    </location>
</feature>
<dbReference type="Proteomes" id="UP000000719">
    <property type="component" value="Chromosome"/>
</dbReference>
<dbReference type="Gene3D" id="3.80.30.20">
    <property type="entry name" value="tm_1862 like domain"/>
    <property type="match status" value="1"/>
</dbReference>